<dbReference type="EMBL" id="AE017126">
    <property type="protein sequence ID" value="AAP99361.1"/>
    <property type="molecule type" value="Genomic_DNA"/>
</dbReference>
<dbReference type="InterPro" id="IPR036249">
    <property type="entry name" value="Thioredoxin-like_sf"/>
</dbReference>
<dbReference type="InterPro" id="IPR047262">
    <property type="entry name" value="PRX-like1"/>
</dbReference>
<dbReference type="HOGENOM" id="CLU_076204_1_0_3"/>
<dbReference type="PATRIC" id="fig|167539.5.peg.324"/>
<feature type="domain" description="Thioredoxin" evidence="1">
    <location>
        <begin position="9"/>
        <end position="178"/>
    </location>
</feature>
<dbReference type="OrthoDB" id="9809746at2"/>
<dbReference type="Pfam" id="PF00578">
    <property type="entry name" value="AhpC-TSA"/>
    <property type="match status" value="1"/>
</dbReference>
<dbReference type="PANTHER" id="PTHR43640">
    <property type="entry name" value="OS07G0260300 PROTEIN"/>
    <property type="match status" value="1"/>
</dbReference>
<protein>
    <submittedName>
        <fullName evidence="2">Thioredoxin family protein</fullName>
    </submittedName>
</protein>
<name>Q7VDQ3_PROMA</name>
<dbReference type="AlphaFoldDB" id="Q7VDQ3"/>
<dbReference type="GO" id="GO:0016209">
    <property type="term" value="F:antioxidant activity"/>
    <property type="evidence" value="ECO:0007669"/>
    <property type="project" value="InterPro"/>
</dbReference>
<gene>
    <name evidence="2" type="primary">trxA</name>
    <name evidence="2" type="ordered locus">Pro_0315</name>
</gene>
<accession>Q7VDQ3</accession>
<sequence>MVKTSSTMLPLGYAMPSFDLPLLQINDNTLFSSSNTAARFTSNMLLNKPVLIMILCAHCPFVKNIESELSKLDQDFGDDIQFLAVASNSVESHPEDGPEFLVQQIIKNGWNFPYLLDLEQTFAKSLKAACTPDFFLFSYPNKGSHHLIYRGQLDESRPGNNIDPNGFDLRRALNAVLNSCEVPIDQKPSIGCNIKWREGFEPSWFG</sequence>
<reference evidence="2 3" key="1">
    <citation type="journal article" date="2003" name="Proc. Natl. Acad. Sci. U.S.A.">
        <title>Genome sequence of the cyanobacterium Prochlorococcus marinus SS120, a nearly minimal oxyphototrophic genome.</title>
        <authorList>
            <person name="Dufresne A."/>
            <person name="Salanoubat M."/>
            <person name="Partensky F."/>
            <person name="Artiguenave F."/>
            <person name="Axmann I.M."/>
            <person name="Barbe V."/>
            <person name="Duprat S."/>
            <person name="Galperin M.Y."/>
            <person name="Koonin E.V."/>
            <person name="Le Gall F."/>
            <person name="Makarova K.S."/>
            <person name="Ostrowski M."/>
            <person name="Oztas S."/>
            <person name="Robert C."/>
            <person name="Rogozin I.B."/>
            <person name="Scanlan D.J."/>
            <person name="Tandeau de Marsac N."/>
            <person name="Weissenbach J."/>
            <person name="Wincker P."/>
            <person name="Wolf Y.I."/>
            <person name="Hess W.R."/>
        </authorList>
    </citation>
    <scope>NUCLEOTIDE SEQUENCE [LARGE SCALE GENOMIC DNA]</scope>
    <source>
        <strain evidence="3">SARG / CCMP1375 / SS120</strain>
    </source>
</reference>
<dbReference type="KEGG" id="pma:Pro_0315"/>
<dbReference type="eggNOG" id="COG1225">
    <property type="taxonomic scope" value="Bacteria"/>
</dbReference>
<organism evidence="2 3">
    <name type="scientific">Prochlorococcus marinus (strain SARG / CCMP1375 / SS120)</name>
    <dbReference type="NCBI Taxonomy" id="167539"/>
    <lineage>
        <taxon>Bacteria</taxon>
        <taxon>Bacillati</taxon>
        <taxon>Cyanobacteriota</taxon>
        <taxon>Cyanophyceae</taxon>
        <taxon>Synechococcales</taxon>
        <taxon>Prochlorococcaceae</taxon>
        <taxon>Prochlorococcus</taxon>
    </lineage>
</organism>
<dbReference type="Gene3D" id="3.40.30.10">
    <property type="entry name" value="Glutaredoxin"/>
    <property type="match status" value="1"/>
</dbReference>
<dbReference type="RefSeq" id="WP_011124470.1">
    <property type="nucleotide sequence ID" value="NC_005042.1"/>
</dbReference>
<dbReference type="STRING" id="167539.Pro_0315"/>
<dbReference type="SUPFAM" id="SSF52833">
    <property type="entry name" value="Thioredoxin-like"/>
    <property type="match status" value="1"/>
</dbReference>
<dbReference type="EnsemblBacteria" id="AAP99361">
    <property type="protein sequence ID" value="AAP99361"/>
    <property type="gene ID" value="Pro_0315"/>
</dbReference>
<dbReference type="CDD" id="cd02969">
    <property type="entry name" value="PRX_like1"/>
    <property type="match status" value="1"/>
</dbReference>
<evidence type="ECO:0000259" key="1">
    <source>
        <dbReference type="PROSITE" id="PS51352"/>
    </source>
</evidence>
<dbReference type="InterPro" id="IPR013766">
    <property type="entry name" value="Thioredoxin_domain"/>
</dbReference>
<dbReference type="InterPro" id="IPR000866">
    <property type="entry name" value="AhpC/TSA"/>
</dbReference>
<evidence type="ECO:0000313" key="3">
    <source>
        <dbReference type="Proteomes" id="UP000001420"/>
    </source>
</evidence>
<dbReference type="GO" id="GO:0016491">
    <property type="term" value="F:oxidoreductase activity"/>
    <property type="evidence" value="ECO:0007669"/>
    <property type="project" value="InterPro"/>
</dbReference>
<proteinExistence type="predicted"/>
<dbReference type="Proteomes" id="UP000001420">
    <property type="component" value="Chromosome"/>
</dbReference>
<dbReference type="PROSITE" id="PS51352">
    <property type="entry name" value="THIOREDOXIN_2"/>
    <property type="match status" value="1"/>
</dbReference>
<keyword evidence="3" id="KW-1185">Reference proteome</keyword>
<dbReference type="PANTHER" id="PTHR43640:SF1">
    <property type="entry name" value="THIOREDOXIN-DEPENDENT PEROXIREDOXIN"/>
    <property type="match status" value="1"/>
</dbReference>
<evidence type="ECO:0000313" key="2">
    <source>
        <dbReference type="EMBL" id="AAP99361.1"/>
    </source>
</evidence>